<comment type="caution">
    <text evidence="2">The sequence shown here is derived from an EMBL/GenBank/DDBJ whole genome shotgun (WGS) entry which is preliminary data.</text>
</comment>
<dbReference type="AlphaFoldDB" id="A0A0F9E1M5"/>
<gene>
    <name evidence="2" type="ORF">LCGC14_2421530</name>
</gene>
<accession>A0A0F9E1M5</accession>
<feature type="region of interest" description="Disordered" evidence="1">
    <location>
        <begin position="227"/>
        <end position="262"/>
    </location>
</feature>
<organism evidence="2">
    <name type="scientific">marine sediment metagenome</name>
    <dbReference type="NCBI Taxonomy" id="412755"/>
    <lineage>
        <taxon>unclassified sequences</taxon>
        <taxon>metagenomes</taxon>
        <taxon>ecological metagenomes</taxon>
    </lineage>
</organism>
<reference evidence="2" key="1">
    <citation type="journal article" date="2015" name="Nature">
        <title>Complex archaea that bridge the gap between prokaryotes and eukaryotes.</title>
        <authorList>
            <person name="Spang A."/>
            <person name="Saw J.H."/>
            <person name="Jorgensen S.L."/>
            <person name="Zaremba-Niedzwiedzka K."/>
            <person name="Martijn J."/>
            <person name="Lind A.E."/>
            <person name="van Eijk R."/>
            <person name="Schleper C."/>
            <person name="Guy L."/>
            <person name="Ettema T.J."/>
        </authorList>
    </citation>
    <scope>NUCLEOTIDE SEQUENCE</scope>
</reference>
<name>A0A0F9E1M5_9ZZZZ</name>
<evidence type="ECO:0000256" key="1">
    <source>
        <dbReference type="SAM" id="MobiDB-lite"/>
    </source>
</evidence>
<evidence type="ECO:0000313" key="2">
    <source>
        <dbReference type="EMBL" id="KKL23821.1"/>
    </source>
</evidence>
<feature type="non-terminal residue" evidence="2">
    <location>
        <position position="1"/>
    </location>
</feature>
<proteinExistence type="predicted"/>
<protein>
    <submittedName>
        <fullName evidence="2">Uncharacterized protein</fullName>
    </submittedName>
</protein>
<sequence length="262" mass="28743">KIGQLAPPATLQVDRDLSTLERYQRILNRNPEVRQGEVDGKGAYVGAKTLDSLNDSVDNSVARFWDAMQSGYEDLVAIGLEMDEALYGKVEKTISVTIKGQRNVETYTASKDIAGRRSVRVAYGFGVGGSYQSFLENVQAWQAELKPKRMAIESMPGGNDAARIMRELDLDKIDNIAMEGFLAQAQAGAIDMVLWAKFRTKMEEDGLSWHEAAIEYEEAFVTQAQQAVQEPVPETGLTQPPVQTEAPPEQLPGVPPQALLGA</sequence>
<dbReference type="EMBL" id="LAZR01036829">
    <property type="protein sequence ID" value="KKL23821.1"/>
    <property type="molecule type" value="Genomic_DNA"/>
</dbReference>